<dbReference type="Pfam" id="PF00078">
    <property type="entry name" value="RVT_1"/>
    <property type="match status" value="1"/>
</dbReference>
<comment type="similarity">
    <text evidence="1">Belongs to the beta type-B retroviral polymerase family. HERV class-II K(HML-2) pol subfamily.</text>
</comment>
<dbReference type="Pfam" id="PF17921">
    <property type="entry name" value="Integrase_H2C2"/>
    <property type="match status" value="1"/>
</dbReference>
<dbReference type="PANTHER" id="PTHR37984:SF15">
    <property type="entry name" value="INTEGRASE CATALYTIC DOMAIN-CONTAINING PROTEIN"/>
    <property type="match status" value="1"/>
</dbReference>
<evidence type="ECO:0000256" key="8">
    <source>
        <dbReference type="ARBA" id="ARBA00022918"/>
    </source>
</evidence>
<dbReference type="InterPro" id="IPR000477">
    <property type="entry name" value="RT_dom"/>
</dbReference>
<dbReference type="GO" id="GO:0015074">
    <property type="term" value="P:DNA integration"/>
    <property type="evidence" value="ECO:0007669"/>
    <property type="project" value="InterPro"/>
</dbReference>
<keyword evidence="6" id="KW-0255">Endonuclease</keyword>
<dbReference type="FunFam" id="3.10.20.370:FF:000001">
    <property type="entry name" value="Retrovirus-related Pol polyprotein from transposon 17.6-like protein"/>
    <property type="match status" value="1"/>
</dbReference>
<dbReference type="Pfam" id="PF17917">
    <property type="entry name" value="RT_RNaseH"/>
    <property type="match status" value="1"/>
</dbReference>
<reference evidence="13" key="2">
    <citation type="submission" date="2025-09" db="UniProtKB">
        <authorList>
            <consortium name="Ensembl"/>
        </authorList>
    </citation>
    <scope>IDENTIFICATION</scope>
</reference>
<dbReference type="CDD" id="cd09274">
    <property type="entry name" value="RNase_HI_RT_Ty3"/>
    <property type="match status" value="1"/>
</dbReference>
<keyword evidence="4" id="KW-0548">Nucleotidyltransferase</keyword>
<dbReference type="PROSITE" id="PS50878">
    <property type="entry name" value="RT_POL"/>
    <property type="match status" value="1"/>
</dbReference>
<dbReference type="InterPro" id="IPR043128">
    <property type="entry name" value="Rev_trsase/Diguanyl_cyclase"/>
</dbReference>
<feature type="region of interest" description="Disordered" evidence="10">
    <location>
        <begin position="1125"/>
        <end position="1216"/>
    </location>
</feature>
<dbReference type="InterPro" id="IPR036397">
    <property type="entry name" value="RNaseH_sf"/>
</dbReference>
<dbReference type="InterPro" id="IPR012337">
    <property type="entry name" value="RNaseH-like_sf"/>
</dbReference>
<dbReference type="GO" id="GO:0003964">
    <property type="term" value="F:RNA-directed DNA polymerase activity"/>
    <property type="evidence" value="ECO:0007669"/>
    <property type="project" value="UniProtKB-KW"/>
</dbReference>
<evidence type="ECO:0000256" key="4">
    <source>
        <dbReference type="ARBA" id="ARBA00022695"/>
    </source>
</evidence>
<evidence type="ECO:0000256" key="6">
    <source>
        <dbReference type="ARBA" id="ARBA00022759"/>
    </source>
</evidence>
<dbReference type="Gene3D" id="3.30.70.270">
    <property type="match status" value="2"/>
</dbReference>
<dbReference type="GO" id="GO:0004523">
    <property type="term" value="F:RNA-DNA hybrid ribonuclease activity"/>
    <property type="evidence" value="ECO:0007669"/>
    <property type="project" value="UniProtKB-EC"/>
</dbReference>
<accession>A0A3Q2EEI4</accession>
<dbReference type="Proteomes" id="UP000265020">
    <property type="component" value="Unassembled WGS sequence"/>
</dbReference>
<feature type="region of interest" description="Disordered" evidence="10">
    <location>
        <begin position="483"/>
        <end position="506"/>
    </location>
</feature>
<sequence>MKKYDEREGLIKIVKAAFPSLKKGNEKAFIKAVSVERISEYLVRTACQRMHVPSHSAVQVKCTINARPFKEDTTLVFEPDENPLWPEGLQFCDTLFQVQKGMQPNVILSVQNYTDHDITLTKKVVVGTAQPATSVYPFYIDDDAQLSASVNHIQTHNTRDSDVSSERWDPPIDLSHLNEAQRQVVTKMLREESDSFSRSDSDIGCIEKLQLKINLKDPEPVSRTYMSVPKPLYDEMKDYLTDLIVNGWIEKSHSSYASPVVCVRKKCGSLRLCIDYRDLNRKTHPDRQPIPRVQDIMNGLGGNTMFSLLDQGKAYHQGFMAKDSKPLTAFVTPWGLYEWVRIPFGLMNAPAAFQRCMEECLEGLRDKICVPYLDDTLVFSKTFENHVNDVRKVLQRLRQHGIKLKPSKCELFKTEIRYLGRIVSAEGNKIDPSDTAAVRVLKDKEPKTVGELRQILGLLSYYRQYIKDFSRIAGPLYDLTKGPVKDQSQSPVKGRNSQRNMNPKVVSSNTPIEWTESHQRVLEELINCLIQPPILAFPDFSLPFVLHTDASSKGLGAVLYQKQNEKLRVIAYGSRTLSVPERNYNLHSGKLEFLALKWAITEKFRDYLYYAPFFTVYSDNNPLTYVLSTAKLNATGSRWVAELADFNFTVKYRPGKENIDADSLSRMPLDVENFMAGCTEEMSYDAVGATVLAVETQSESNASWSMPISLCSLLDTHWNPALVAPIHIGQDQKDDPQIKVLLQSKFSGVRPSRQELNRLCPQGRSLFREWDKLELDEKGVLWRKTAHRKQLVLPEQHKARVLHDLHDQMGHQGTDRTVSLIRDRFFWPYMQREIEQYVMKCTCLKQKKPSRGIRAPLLNIVTTQPFELVSVDFLHLERCSGGYEYILVLVDHFTRFAQAYPTTSKSGKIVADKIFNDYAMRFGFPARLHHDQGGEFENQLFSQLSKYCNIAGSKTSPYHPQGNGQVERFNRTLIQMLKTLTDKDKANWKDSLNKLVFAYNCTRTEVTGFSPFYLLYGRSPRLPIDTLFSLPTETGSHDHHAYVEQWKEGMQQAYTIAQENAQKCAQRNKRIYDAKVRSTLLFPGDRVLIRNLTPRGGPGKLRNYWEDTIHTVVQQVGKDVPVYELRPENGKGRSRTLHRNHILPCDHLPLESKTNTPGKPKQKAKRREEAREESEDEDDEDEYYIMDSSLHSSTQPITSAHESPVTSPDAVESGTINHTLGVDQPELHNEEQSGNEDIQIQNLPDTGTETLVVPTDQTLEHETEIRSQRPQRLRRPPKTLRYDKIGSPSCYSLATLPYYASPQTWIDPVELCNNQPFYLYRL</sequence>
<dbReference type="SUPFAM" id="SSF53098">
    <property type="entry name" value="Ribonuclease H-like"/>
    <property type="match status" value="1"/>
</dbReference>
<dbReference type="FunFam" id="1.10.340.70:FF:000001">
    <property type="entry name" value="Retrovirus-related Pol polyprotein from transposon gypsy-like Protein"/>
    <property type="match status" value="1"/>
</dbReference>
<dbReference type="InterPro" id="IPR041588">
    <property type="entry name" value="Integrase_H2C2"/>
</dbReference>
<feature type="domain" description="Reverse transcriptase" evidence="11">
    <location>
        <begin position="244"/>
        <end position="423"/>
    </location>
</feature>
<feature type="domain" description="Integrase catalytic" evidence="12">
    <location>
        <begin position="861"/>
        <end position="1019"/>
    </location>
</feature>
<dbReference type="GO" id="GO:0003676">
    <property type="term" value="F:nucleic acid binding"/>
    <property type="evidence" value="ECO:0007669"/>
    <property type="project" value="InterPro"/>
</dbReference>
<dbReference type="PANTHER" id="PTHR37984">
    <property type="entry name" value="PROTEIN CBG26694"/>
    <property type="match status" value="1"/>
</dbReference>
<dbReference type="Gene3D" id="3.10.10.10">
    <property type="entry name" value="HIV Type 1 Reverse Transcriptase, subunit A, domain 1"/>
    <property type="match status" value="1"/>
</dbReference>
<dbReference type="SUPFAM" id="SSF56672">
    <property type="entry name" value="DNA/RNA polymerases"/>
    <property type="match status" value="1"/>
</dbReference>
<organism evidence="13 14">
    <name type="scientific">Cyprinodon variegatus</name>
    <name type="common">Sheepshead minnow</name>
    <dbReference type="NCBI Taxonomy" id="28743"/>
    <lineage>
        <taxon>Eukaryota</taxon>
        <taxon>Metazoa</taxon>
        <taxon>Chordata</taxon>
        <taxon>Craniata</taxon>
        <taxon>Vertebrata</taxon>
        <taxon>Euteleostomi</taxon>
        <taxon>Actinopterygii</taxon>
        <taxon>Neopterygii</taxon>
        <taxon>Teleostei</taxon>
        <taxon>Neoteleostei</taxon>
        <taxon>Acanthomorphata</taxon>
        <taxon>Ovalentaria</taxon>
        <taxon>Atherinomorphae</taxon>
        <taxon>Cyprinodontiformes</taxon>
        <taxon>Cyprinodontidae</taxon>
        <taxon>Cyprinodon</taxon>
    </lineage>
</organism>
<dbReference type="InterPro" id="IPR001584">
    <property type="entry name" value="Integrase_cat-core"/>
</dbReference>
<feature type="compositionally biased region" description="Polar residues" evidence="10">
    <location>
        <begin position="486"/>
        <end position="506"/>
    </location>
</feature>
<proteinExistence type="inferred from homology"/>
<dbReference type="InterPro" id="IPR041373">
    <property type="entry name" value="RT_RNaseH"/>
</dbReference>
<dbReference type="STRING" id="28743.ENSCVAP00000030682"/>
<evidence type="ECO:0000259" key="12">
    <source>
        <dbReference type="PROSITE" id="PS50994"/>
    </source>
</evidence>
<evidence type="ECO:0000313" key="14">
    <source>
        <dbReference type="Proteomes" id="UP000265020"/>
    </source>
</evidence>
<evidence type="ECO:0000256" key="1">
    <source>
        <dbReference type="ARBA" id="ARBA00010879"/>
    </source>
</evidence>
<evidence type="ECO:0000313" key="13">
    <source>
        <dbReference type="Ensembl" id="ENSCVAP00000030682.1"/>
    </source>
</evidence>
<evidence type="ECO:0000256" key="7">
    <source>
        <dbReference type="ARBA" id="ARBA00022801"/>
    </source>
</evidence>
<feature type="compositionally biased region" description="Acidic residues" evidence="10">
    <location>
        <begin position="1171"/>
        <end position="1184"/>
    </location>
</feature>
<dbReference type="Pfam" id="PF00665">
    <property type="entry name" value="rve"/>
    <property type="match status" value="1"/>
</dbReference>
<evidence type="ECO:0000256" key="3">
    <source>
        <dbReference type="ARBA" id="ARBA00022679"/>
    </source>
</evidence>
<dbReference type="Ensembl" id="ENSCVAT00000025248.1">
    <property type="protein sequence ID" value="ENSCVAP00000030682.1"/>
    <property type="gene ID" value="ENSCVAG00000019395.1"/>
</dbReference>
<evidence type="ECO:0000256" key="2">
    <source>
        <dbReference type="ARBA" id="ARBA00012180"/>
    </source>
</evidence>
<dbReference type="Gene3D" id="3.30.420.10">
    <property type="entry name" value="Ribonuclease H-like superfamily/Ribonuclease H"/>
    <property type="match status" value="1"/>
</dbReference>
<feature type="compositionally biased region" description="Basic residues" evidence="10">
    <location>
        <begin position="1132"/>
        <end position="1141"/>
    </location>
</feature>
<dbReference type="PROSITE" id="PS50994">
    <property type="entry name" value="INTEGRASE"/>
    <property type="match status" value="1"/>
</dbReference>
<protein>
    <recommendedName>
        <fullName evidence="9">Gypsy retrotransposon integrase-like protein 1</fullName>
        <ecNumber evidence="2">3.1.26.4</ecNumber>
    </recommendedName>
</protein>
<keyword evidence="14" id="KW-1185">Reference proteome</keyword>
<evidence type="ECO:0000256" key="10">
    <source>
        <dbReference type="SAM" id="MobiDB-lite"/>
    </source>
</evidence>
<dbReference type="CDD" id="cd01647">
    <property type="entry name" value="RT_LTR"/>
    <property type="match status" value="1"/>
</dbReference>
<feature type="compositionally biased region" description="Polar residues" evidence="10">
    <location>
        <begin position="1189"/>
        <end position="1206"/>
    </location>
</feature>
<keyword evidence="8" id="KW-0695">RNA-directed DNA polymerase</keyword>
<dbReference type="InterPro" id="IPR050951">
    <property type="entry name" value="Retrovirus_Pol_polyprotein"/>
</dbReference>
<dbReference type="FunFam" id="3.30.420.10:FF:000032">
    <property type="entry name" value="Retrovirus-related Pol polyprotein from transposon 297-like Protein"/>
    <property type="match status" value="1"/>
</dbReference>
<dbReference type="OMA" id="KICVPYL"/>
<keyword evidence="7" id="KW-0378">Hydrolase</keyword>
<dbReference type="GeneTree" id="ENSGT01100000263500"/>
<keyword evidence="3" id="KW-0808">Transferase</keyword>
<evidence type="ECO:0000256" key="5">
    <source>
        <dbReference type="ARBA" id="ARBA00022722"/>
    </source>
</evidence>
<dbReference type="InterPro" id="IPR043502">
    <property type="entry name" value="DNA/RNA_pol_sf"/>
</dbReference>
<dbReference type="Gene3D" id="1.10.340.70">
    <property type="match status" value="1"/>
</dbReference>
<name>A0A3Q2EEI4_CYPVA</name>
<evidence type="ECO:0000259" key="11">
    <source>
        <dbReference type="PROSITE" id="PS50878"/>
    </source>
</evidence>
<dbReference type="EC" id="3.1.26.4" evidence="2"/>
<evidence type="ECO:0000256" key="9">
    <source>
        <dbReference type="ARBA" id="ARBA00039658"/>
    </source>
</evidence>
<reference evidence="13" key="1">
    <citation type="submission" date="2025-08" db="UniProtKB">
        <authorList>
            <consortium name="Ensembl"/>
        </authorList>
    </citation>
    <scope>IDENTIFICATION</scope>
</reference>
<keyword evidence="5" id="KW-0540">Nuclease</keyword>